<dbReference type="KEGG" id="bon:A361_28950"/>
<evidence type="ECO:0000313" key="2">
    <source>
        <dbReference type="EMBL" id="AND43192.1"/>
    </source>
</evidence>
<feature type="region of interest" description="Disordered" evidence="1">
    <location>
        <begin position="46"/>
        <end position="65"/>
    </location>
</feature>
<evidence type="ECO:0000256" key="1">
    <source>
        <dbReference type="SAM" id="MobiDB-lite"/>
    </source>
</evidence>
<keyword evidence="2" id="KW-0614">Plasmid</keyword>
<gene>
    <name evidence="2" type="ORF">A361_28950</name>
</gene>
<name>A0A160MI47_9BACI</name>
<dbReference type="RefSeq" id="WP_019379916.1">
    <property type="nucleotide sequence ID" value="NZ_CP015507.1"/>
</dbReference>
<dbReference type="AlphaFoldDB" id="A0A160MI47"/>
<accession>A0A160MI47</accession>
<organism evidence="2 3">
    <name type="scientific">Cytobacillus oceanisediminis 2691</name>
    <dbReference type="NCBI Taxonomy" id="1196031"/>
    <lineage>
        <taxon>Bacteria</taxon>
        <taxon>Bacillati</taxon>
        <taxon>Bacillota</taxon>
        <taxon>Bacilli</taxon>
        <taxon>Bacillales</taxon>
        <taxon>Bacillaceae</taxon>
        <taxon>Cytobacillus</taxon>
    </lineage>
</organism>
<proteinExistence type="predicted"/>
<geneLocation type="plasmid" evidence="3">
    <name>pbo1</name>
</geneLocation>
<reference evidence="2 3" key="1">
    <citation type="submission" date="2016-04" db="EMBL/GenBank/DDBJ databases">
        <title>Complete genome sequence of Bacillus oceanisediminis strain 2691.</title>
        <authorList>
            <person name="Jeong H."/>
            <person name="Kim H.J."/>
            <person name="Lee D.-W."/>
        </authorList>
    </citation>
    <scope>NUCLEOTIDE SEQUENCE [LARGE SCALE GENOMIC DNA]</scope>
    <source>
        <strain evidence="2 3">2691</strain>
        <plasmid evidence="3">pbo1</plasmid>
    </source>
</reference>
<dbReference type="Proteomes" id="UP000077856">
    <property type="component" value="Plasmid pBO1"/>
</dbReference>
<evidence type="ECO:0000313" key="3">
    <source>
        <dbReference type="Proteomes" id="UP000077856"/>
    </source>
</evidence>
<sequence>MNDKNYTKRCKLTVKNYTHLDFEEDEIPGVTFKLLWTRDVHTESDITPRLEPGQEDTKKSRGIGNGTNTRHFDIEVIILWDEQEHFCGKFTHTVFNRGSEGFHDETRLRFDRETYNIYRTFRDGGMGDEVKESIGPIPFTILEPKSSKI</sequence>
<dbReference type="EMBL" id="CP015507">
    <property type="protein sequence ID" value="AND43192.1"/>
    <property type="molecule type" value="Genomic_DNA"/>
</dbReference>
<protein>
    <submittedName>
        <fullName evidence="2">Uncharacterized protein</fullName>
    </submittedName>
</protein>